<dbReference type="EMBL" id="QKTX01000004">
    <property type="protein sequence ID" value="PZV84636.1"/>
    <property type="molecule type" value="Genomic_DNA"/>
</dbReference>
<feature type="chain" id="PRO_5016466567" evidence="1">
    <location>
        <begin position="23"/>
        <end position="191"/>
    </location>
</feature>
<dbReference type="OrthoDB" id="768080at2"/>
<sequence length="191" mass="21289">MKKSILAIVLVFGLGAASFSQQVISSSRSTNPNLGNFENEIKLNFLNLIVLGSFEAGYERFLSENHSLDFQVMINDRFGYNSEGKGKKYKTNSAMTALHFYFGNKPNGRFHMYPFAKIRFGEFEEPTSSGGITTTDMTSFIIGAGFGYKWEVSEHFAFGPNVSVGRGFGKEANERFTPVELNGGFTLGYRF</sequence>
<organism evidence="2 3">
    <name type="scientific">Algoriphagus aquaeductus</name>
    <dbReference type="NCBI Taxonomy" id="475299"/>
    <lineage>
        <taxon>Bacteria</taxon>
        <taxon>Pseudomonadati</taxon>
        <taxon>Bacteroidota</taxon>
        <taxon>Cytophagia</taxon>
        <taxon>Cytophagales</taxon>
        <taxon>Cyclobacteriaceae</taxon>
        <taxon>Algoriphagus</taxon>
    </lineage>
</organism>
<dbReference type="Proteomes" id="UP000248917">
    <property type="component" value="Unassembled WGS sequence"/>
</dbReference>
<dbReference type="SUPFAM" id="SSF56925">
    <property type="entry name" value="OMPA-like"/>
    <property type="match status" value="1"/>
</dbReference>
<comment type="caution">
    <text evidence="2">The sequence shown here is derived from an EMBL/GenBank/DDBJ whole genome shotgun (WGS) entry which is preliminary data.</text>
</comment>
<dbReference type="InterPro" id="IPR021958">
    <property type="entry name" value="DUF3575"/>
</dbReference>
<gene>
    <name evidence="2" type="ORF">CLV31_104289</name>
</gene>
<dbReference type="Pfam" id="PF12099">
    <property type="entry name" value="DUF3575"/>
    <property type="match status" value="1"/>
</dbReference>
<keyword evidence="3" id="KW-1185">Reference proteome</keyword>
<proteinExistence type="predicted"/>
<dbReference type="RefSeq" id="WP_111392292.1">
    <property type="nucleotide sequence ID" value="NZ_JBJINY010000076.1"/>
</dbReference>
<dbReference type="AlphaFoldDB" id="A0A326RSZ4"/>
<name>A0A326RSZ4_9BACT</name>
<accession>A0A326RSZ4</accession>
<evidence type="ECO:0000313" key="3">
    <source>
        <dbReference type="Proteomes" id="UP000248917"/>
    </source>
</evidence>
<reference evidence="2 3" key="1">
    <citation type="submission" date="2018-06" db="EMBL/GenBank/DDBJ databases">
        <title>Genomic Encyclopedia of Archaeal and Bacterial Type Strains, Phase II (KMG-II): from individual species to whole genera.</title>
        <authorList>
            <person name="Goeker M."/>
        </authorList>
    </citation>
    <scope>NUCLEOTIDE SEQUENCE [LARGE SCALE GENOMIC DNA]</scope>
    <source>
        <strain evidence="2 3">T4</strain>
    </source>
</reference>
<dbReference type="Gene3D" id="2.40.160.20">
    <property type="match status" value="1"/>
</dbReference>
<dbReference type="InterPro" id="IPR011250">
    <property type="entry name" value="OMP/PagP_B-barrel"/>
</dbReference>
<evidence type="ECO:0000313" key="2">
    <source>
        <dbReference type="EMBL" id="PZV84636.1"/>
    </source>
</evidence>
<evidence type="ECO:0000256" key="1">
    <source>
        <dbReference type="SAM" id="SignalP"/>
    </source>
</evidence>
<feature type="signal peptide" evidence="1">
    <location>
        <begin position="1"/>
        <end position="22"/>
    </location>
</feature>
<protein>
    <submittedName>
        <fullName evidence="2">Uncharacterized protein DUF3575</fullName>
    </submittedName>
</protein>
<keyword evidence="1" id="KW-0732">Signal</keyword>